<proteinExistence type="predicted"/>
<evidence type="ECO:0000313" key="1">
    <source>
        <dbReference type="EMBL" id="KAG7153738.1"/>
    </source>
</evidence>
<organism evidence="1 2">
    <name type="scientific">Homarus americanus</name>
    <name type="common">American lobster</name>
    <dbReference type="NCBI Taxonomy" id="6706"/>
    <lineage>
        <taxon>Eukaryota</taxon>
        <taxon>Metazoa</taxon>
        <taxon>Ecdysozoa</taxon>
        <taxon>Arthropoda</taxon>
        <taxon>Crustacea</taxon>
        <taxon>Multicrustacea</taxon>
        <taxon>Malacostraca</taxon>
        <taxon>Eumalacostraca</taxon>
        <taxon>Eucarida</taxon>
        <taxon>Decapoda</taxon>
        <taxon>Pleocyemata</taxon>
        <taxon>Astacidea</taxon>
        <taxon>Nephropoidea</taxon>
        <taxon>Nephropidae</taxon>
        <taxon>Homarus</taxon>
    </lineage>
</organism>
<keyword evidence="2" id="KW-1185">Reference proteome</keyword>
<dbReference type="EMBL" id="JAHLQT010046319">
    <property type="protein sequence ID" value="KAG7153738.1"/>
    <property type="molecule type" value="Genomic_DNA"/>
</dbReference>
<dbReference type="AlphaFoldDB" id="A0A8J5JA01"/>
<protein>
    <submittedName>
        <fullName evidence="1">Uncharacterized protein</fullName>
    </submittedName>
</protein>
<sequence length="466" mass="51986">MQHKENVPACHIIVLNVELESQAESPLPKCRLRGAENSDCYSDGGDVEATQESVEATAKEWLSLSSGYHSGGGSSEVSLGERATLDASLTSDDTSGDDSDWGEDEWPLERALPLPKWGCERPELNLVSLDQYEKFHGQMTQHLQHIVGSHCYDTVSNFIVFSEEYVSSRRGCAALEDFYRDYDPPLLPGRHTCVGLSCLLDTRLSVLEPHYPGLKDAIYKVSCEEEIDNVEWYCKGDTPPVTCEKEHVLLCIRIRVCSRAGVMLLDPGYHIGEPITVMEDGLAPQSGAIKGSTARAQVERTYHYRFWSSNPSFVAWQVTEQRESQPAHQHISLIHVARPFLSGIDVAERRNLAYPFKSLVAREPSGQLTCGLYFPIRDCHRTSVTFFHQVGGRPNHVKAPLNYFLAETPREDYIEAAITAVAAGTNRSTEDLRFTLATAARLLSDQDLVLQLTRLNDAIDKISKDN</sequence>
<name>A0A8J5JA01_HOMAM</name>
<gene>
    <name evidence="1" type="ORF">Hamer_G009408</name>
</gene>
<reference evidence="1" key="1">
    <citation type="journal article" date="2021" name="Sci. Adv.">
        <title>The American lobster genome reveals insights on longevity, neural, and immune adaptations.</title>
        <authorList>
            <person name="Polinski J.M."/>
            <person name="Zimin A.V."/>
            <person name="Clark K.F."/>
            <person name="Kohn A.B."/>
            <person name="Sadowski N."/>
            <person name="Timp W."/>
            <person name="Ptitsyn A."/>
            <person name="Khanna P."/>
            <person name="Romanova D.Y."/>
            <person name="Williams P."/>
            <person name="Greenwood S.J."/>
            <person name="Moroz L.L."/>
            <person name="Walt D.R."/>
            <person name="Bodnar A.G."/>
        </authorList>
    </citation>
    <scope>NUCLEOTIDE SEQUENCE</scope>
    <source>
        <strain evidence="1">GMGI-L3</strain>
    </source>
</reference>
<dbReference type="Proteomes" id="UP000747542">
    <property type="component" value="Unassembled WGS sequence"/>
</dbReference>
<comment type="caution">
    <text evidence="1">The sequence shown here is derived from an EMBL/GenBank/DDBJ whole genome shotgun (WGS) entry which is preliminary data.</text>
</comment>
<accession>A0A8J5JA01</accession>
<evidence type="ECO:0000313" key="2">
    <source>
        <dbReference type="Proteomes" id="UP000747542"/>
    </source>
</evidence>